<dbReference type="STRING" id="885272.JonanDRAFT_0259"/>
<comment type="catalytic activity">
    <reaction evidence="12">
        <text>ssDNA + n NTP = ssDNA/pppN(pN)n-1 hybrid + (n-1) diphosphate.</text>
        <dbReference type="EC" id="2.7.7.101"/>
    </reaction>
</comment>
<evidence type="ECO:0000256" key="11">
    <source>
        <dbReference type="ARBA" id="ARBA00023163"/>
    </source>
</evidence>
<evidence type="ECO:0000256" key="1">
    <source>
        <dbReference type="ARBA" id="ARBA00022478"/>
    </source>
</evidence>
<sequence>MSDPIVDQIKAALDVVEVIGESVRLTKKGRNYTGLCPFHDEKTPSFMVSQERQSWHCFGCGKGGDLFSFVMLKDGLSFPEALEYLAARAGIDLPRQGRRQVSKDLFALMEEAVSFYRQELRGPGGAAARAYLERRNVSPEAAAAFELGWAPNAWQSLSDQLKRGGASEASLLKAGLVIQGNRGNCYDRFRGRVIFPIRNVPSRVVALGGRLIDGEGAKYLNSPEGELYSKKNNLYLLDRAKESIREKGRSILVEGYMDALRLHLCGWAEGVASLGTALTEEQAALLRRFADKCYICYDSDLAGQTATLRGMYLLASEGLTVYVVTLPEGKDPDELLQMPGGPESFTKALDGALPLVSHHIKLFRAQAEQDGVTKASRDLLESLSVLSSLDLSPHRAELCQALGLTDYQLRQELERFRRPVRADVKRSETAAPQSKTSQRDKMFHESEACMTYLLWSQKGLRGGREALQVPRLLETPLLQDIAAALLSGSDPGELESRWLQLGETAQKEALTEGEYSISRFGSTAEEQWNVLLSALLRRATERRYAALKEKILRGEATEEEVAQWGSLSRELKCSAKGS</sequence>
<proteinExistence type="inferred from homology"/>
<protein>
    <recommendedName>
        <fullName evidence="12 13">DNA primase</fullName>
        <ecNumber evidence="12">2.7.7.101</ecNumber>
    </recommendedName>
</protein>
<dbReference type="GO" id="GO:0000428">
    <property type="term" value="C:DNA-directed RNA polymerase complex"/>
    <property type="evidence" value="ECO:0007669"/>
    <property type="project" value="UniProtKB-KW"/>
</dbReference>
<dbReference type="Gene3D" id="3.90.580.10">
    <property type="entry name" value="Zinc finger, CHC2-type domain"/>
    <property type="match status" value="1"/>
</dbReference>
<dbReference type="Pfam" id="PF08275">
    <property type="entry name" value="DNAG_N"/>
    <property type="match status" value="1"/>
</dbReference>
<evidence type="ECO:0000313" key="16">
    <source>
        <dbReference type="EMBL" id="EHM12682.1"/>
    </source>
</evidence>
<keyword evidence="17" id="KW-1185">Reference proteome</keyword>
<evidence type="ECO:0000313" key="17">
    <source>
        <dbReference type="Proteomes" id="UP000003806"/>
    </source>
</evidence>
<dbReference type="InterPro" id="IPR006295">
    <property type="entry name" value="DNA_primase_DnaG"/>
</dbReference>
<keyword evidence="6 12" id="KW-0479">Metal-binding</keyword>
<dbReference type="GO" id="GO:0003899">
    <property type="term" value="F:DNA-directed RNA polymerase activity"/>
    <property type="evidence" value="ECO:0007669"/>
    <property type="project" value="UniProtKB-UniRule"/>
</dbReference>
<keyword evidence="11 12" id="KW-0804">Transcription</keyword>
<evidence type="ECO:0000256" key="2">
    <source>
        <dbReference type="ARBA" id="ARBA00022515"/>
    </source>
</evidence>
<keyword evidence="1 12" id="KW-0240">DNA-directed RNA polymerase</keyword>
<dbReference type="SUPFAM" id="SSF57783">
    <property type="entry name" value="Zinc beta-ribbon"/>
    <property type="match status" value="1"/>
</dbReference>
<keyword evidence="8 12" id="KW-0862">Zinc</keyword>
<name>H0UIH4_9BACT</name>
<comment type="subunit">
    <text evidence="12">Monomer. Interacts with DnaB.</text>
</comment>
<keyword evidence="10 12" id="KW-0238">DNA-binding</keyword>
<dbReference type="InterPro" id="IPR030846">
    <property type="entry name" value="DnaG_bac"/>
</dbReference>
<dbReference type="Gene3D" id="3.90.980.10">
    <property type="entry name" value="DNA primase, catalytic core, N-terminal domain"/>
    <property type="match status" value="1"/>
</dbReference>
<dbReference type="HAMAP" id="MF_00974">
    <property type="entry name" value="DNA_primase_DnaG"/>
    <property type="match status" value="1"/>
</dbReference>
<dbReference type="HOGENOM" id="CLU_013501_3_1_0"/>
<evidence type="ECO:0000256" key="4">
    <source>
        <dbReference type="ARBA" id="ARBA00022695"/>
    </source>
</evidence>
<evidence type="ECO:0000259" key="15">
    <source>
        <dbReference type="PROSITE" id="PS50880"/>
    </source>
</evidence>
<evidence type="ECO:0000256" key="8">
    <source>
        <dbReference type="ARBA" id="ARBA00022833"/>
    </source>
</evidence>
<comment type="similarity">
    <text evidence="12 13">Belongs to the DnaG primase family.</text>
</comment>
<evidence type="ECO:0000256" key="9">
    <source>
        <dbReference type="ARBA" id="ARBA00022842"/>
    </source>
</evidence>
<dbReference type="GO" id="GO:0006269">
    <property type="term" value="P:DNA replication, synthesis of primer"/>
    <property type="evidence" value="ECO:0007669"/>
    <property type="project" value="UniProtKB-UniRule"/>
</dbReference>
<dbReference type="OrthoDB" id="9803773at2"/>
<dbReference type="InterPro" id="IPR002694">
    <property type="entry name" value="Znf_CHC2"/>
</dbReference>
<dbReference type="GO" id="GO:0003677">
    <property type="term" value="F:DNA binding"/>
    <property type="evidence" value="ECO:0007669"/>
    <property type="project" value="UniProtKB-KW"/>
</dbReference>
<dbReference type="InterPro" id="IPR034151">
    <property type="entry name" value="TOPRIM_DnaG_bac"/>
</dbReference>
<dbReference type="PANTHER" id="PTHR30313">
    <property type="entry name" value="DNA PRIMASE"/>
    <property type="match status" value="1"/>
</dbReference>
<keyword evidence="5 12" id="KW-0235">DNA replication</keyword>
<dbReference type="CDD" id="cd03364">
    <property type="entry name" value="TOPRIM_DnaG_primases"/>
    <property type="match status" value="1"/>
</dbReference>
<dbReference type="Pfam" id="PF01807">
    <property type="entry name" value="Zn_ribbon_DnaG"/>
    <property type="match status" value="1"/>
</dbReference>
<dbReference type="InterPro" id="IPR036977">
    <property type="entry name" value="DNA_primase_Znf_CHC2"/>
</dbReference>
<dbReference type="InterPro" id="IPR006171">
    <property type="entry name" value="TOPRIM_dom"/>
</dbReference>
<dbReference type="SMART" id="SM00400">
    <property type="entry name" value="ZnF_CHCC"/>
    <property type="match status" value="1"/>
</dbReference>
<dbReference type="Pfam" id="PF13155">
    <property type="entry name" value="Toprim_2"/>
    <property type="match status" value="1"/>
</dbReference>
<dbReference type="EC" id="2.7.7.101" evidence="12"/>
<comment type="function">
    <text evidence="12 13">RNA polymerase that catalyzes the synthesis of short RNA molecules used as primers for DNA polymerase during DNA replication.</text>
</comment>
<keyword evidence="4 12" id="KW-0548">Nucleotidyltransferase</keyword>
<evidence type="ECO:0000256" key="12">
    <source>
        <dbReference type="HAMAP-Rule" id="MF_00974"/>
    </source>
</evidence>
<organism evidence="16 17">
    <name type="scientific">Jonquetella anthropi DSM 22815</name>
    <dbReference type="NCBI Taxonomy" id="885272"/>
    <lineage>
        <taxon>Bacteria</taxon>
        <taxon>Thermotogati</taxon>
        <taxon>Synergistota</taxon>
        <taxon>Synergistia</taxon>
        <taxon>Synergistales</taxon>
        <taxon>Dethiosulfovibrionaceae</taxon>
        <taxon>Jonquetella</taxon>
    </lineage>
</organism>
<comment type="domain">
    <text evidence="12">Contains an N-terminal zinc-binding domain, a central core domain that contains the primase activity, and a C-terminal DnaB-binding domain.</text>
</comment>
<dbReference type="InterPro" id="IPR050219">
    <property type="entry name" value="DnaG_primase"/>
</dbReference>
<comment type="cofactor">
    <cofactor evidence="12 13 14">
        <name>Zn(2+)</name>
        <dbReference type="ChEBI" id="CHEBI:29105"/>
    </cofactor>
    <text evidence="12 13 14">Binds 1 zinc ion per monomer.</text>
</comment>
<dbReference type="GO" id="GO:0008270">
    <property type="term" value="F:zinc ion binding"/>
    <property type="evidence" value="ECO:0007669"/>
    <property type="project" value="UniProtKB-UniRule"/>
</dbReference>
<gene>
    <name evidence="12" type="primary">dnaG</name>
    <name evidence="16" type="ORF">JonanDRAFT_0259</name>
</gene>
<dbReference type="GO" id="GO:1990077">
    <property type="term" value="C:primosome complex"/>
    <property type="evidence" value="ECO:0007669"/>
    <property type="project" value="UniProtKB-KW"/>
</dbReference>
<dbReference type="Gene3D" id="3.40.1360.10">
    <property type="match status" value="1"/>
</dbReference>
<evidence type="ECO:0000256" key="13">
    <source>
        <dbReference type="PIRNR" id="PIRNR002811"/>
    </source>
</evidence>
<keyword evidence="7 12" id="KW-0863">Zinc-finger</keyword>
<dbReference type="SMART" id="SM00493">
    <property type="entry name" value="TOPRIM"/>
    <property type="match status" value="1"/>
</dbReference>
<dbReference type="PANTHER" id="PTHR30313:SF2">
    <property type="entry name" value="DNA PRIMASE"/>
    <property type="match status" value="1"/>
</dbReference>
<evidence type="ECO:0000256" key="3">
    <source>
        <dbReference type="ARBA" id="ARBA00022679"/>
    </source>
</evidence>
<keyword evidence="9" id="KW-0460">Magnesium</keyword>
<evidence type="ECO:0000256" key="10">
    <source>
        <dbReference type="ARBA" id="ARBA00023125"/>
    </source>
</evidence>
<keyword evidence="2 12" id="KW-0639">Primosome</keyword>
<dbReference type="Proteomes" id="UP000003806">
    <property type="component" value="Chromosome"/>
</dbReference>
<dbReference type="InterPro" id="IPR037068">
    <property type="entry name" value="DNA_primase_core_N_sf"/>
</dbReference>
<evidence type="ECO:0000256" key="6">
    <source>
        <dbReference type="ARBA" id="ARBA00022723"/>
    </source>
</evidence>
<feature type="zinc finger region" description="CHC2-type" evidence="12 14">
    <location>
        <begin position="36"/>
        <end position="60"/>
    </location>
</feature>
<evidence type="ECO:0000256" key="7">
    <source>
        <dbReference type="ARBA" id="ARBA00022771"/>
    </source>
</evidence>
<reference evidence="16 17" key="1">
    <citation type="submission" date="2011-11" db="EMBL/GenBank/DDBJ databases">
        <title>The Noncontiguous Finished genome of Jonquetella anthropi DSM 22815.</title>
        <authorList>
            <consortium name="US DOE Joint Genome Institute (JGI-PGF)"/>
            <person name="Lucas S."/>
            <person name="Copeland A."/>
            <person name="Lapidus A."/>
            <person name="Glavina del Rio T."/>
            <person name="Dalin E."/>
            <person name="Tice H."/>
            <person name="Bruce D."/>
            <person name="Goodwin L."/>
            <person name="Pitluck S."/>
            <person name="Peters L."/>
            <person name="Mikhailova N."/>
            <person name="Held B."/>
            <person name="Kyrpides N."/>
            <person name="Mavromatis K."/>
            <person name="Ivanova N."/>
            <person name="Markowitz V."/>
            <person name="Cheng J.-F."/>
            <person name="Hugenholtz P."/>
            <person name="Woyke T."/>
            <person name="Wu D."/>
            <person name="Gronow S."/>
            <person name="Wellnitz S."/>
            <person name="Brambilla E."/>
            <person name="Klenk H.-P."/>
            <person name="Eisen J.A."/>
        </authorList>
    </citation>
    <scope>NUCLEOTIDE SEQUENCE [LARGE SCALE GENOMIC DNA]</scope>
    <source>
        <strain evidence="16 17">DSM 22815</strain>
    </source>
</reference>
<dbReference type="GO" id="GO:0005737">
    <property type="term" value="C:cytoplasm"/>
    <property type="evidence" value="ECO:0007669"/>
    <property type="project" value="TreeGrafter"/>
</dbReference>
<dbReference type="eggNOG" id="COG0358">
    <property type="taxonomic scope" value="Bacteria"/>
</dbReference>
<feature type="domain" description="Toprim" evidence="15">
    <location>
        <begin position="248"/>
        <end position="329"/>
    </location>
</feature>
<evidence type="ECO:0000256" key="5">
    <source>
        <dbReference type="ARBA" id="ARBA00022705"/>
    </source>
</evidence>
<dbReference type="PIRSF" id="PIRSF002811">
    <property type="entry name" value="DnaG"/>
    <property type="match status" value="1"/>
</dbReference>
<dbReference type="AlphaFoldDB" id="H0UIH4"/>
<dbReference type="SUPFAM" id="SSF56731">
    <property type="entry name" value="DNA primase core"/>
    <property type="match status" value="1"/>
</dbReference>
<dbReference type="FunFam" id="3.90.580.10:FF:000001">
    <property type="entry name" value="DNA primase"/>
    <property type="match status" value="1"/>
</dbReference>
<evidence type="ECO:0000256" key="14">
    <source>
        <dbReference type="PIRSR" id="PIRSR002811-1"/>
    </source>
</evidence>
<dbReference type="NCBIfam" id="TIGR01391">
    <property type="entry name" value="dnaG"/>
    <property type="match status" value="1"/>
</dbReference>
<dbReference type="PROSITE" id="PS50880">
    <property type="entry name" value="TOPRIM"/>
    <property type="match status" value="1"/>
</dbReference>
<dbReference type="RefSeq" id="WP_008522481.1">
    <property type="nucleotide sequence ID" value="NZ_CM001376.1"/>
</dbReference>
<dbReference type="EMBL" id="CM001376">
    <property type="protein sequence ID" value="EHM12682.1"/>
    <property type="molecule type" value="Genomic_DNA"/>
</dbReference>
<accession>H0UIH4</accession>
<dbReference type="InterPro" id="IPR013264">
    <property type="entry name" value="DNAG_N"/>
</dbReference>
<keyword evidence="3 12" id="KW-0808">Transferase</keyword>